<reference evidence="2 3" key="1">
    <citation type="submission" date="2020-08" db="EMBL/GenBank/DDBJ databases">
        <title>A Genomic Blueprint of the Chicken Gut Microbiome.</title>
        <authorList>
            <person name="Gilroy R."/>
            <person name="Ravi A."/>
            <person name="Getino M."/>
            <person name="Pursley I."/>
            <person name="Horton D.L."/>
            <person name="Alikhan N.-F."/>
            <person name="Baker D."/>
            <person name="Gharbi K."/>
            <person name="Hall N."/>
            <person name="Watson M."/>
            <person name="Adriaenssens E.M."/>
            <person name="Foster-Nyarko E."/>
            <person name="Jarju S."/>
            <person name="Secka A."/>
            <person name="Antonio M."/>
            <person name="Oren A."/>
            <person name="Chaudhuri R."/>
            <person name="La Ragione R.M."/>
            <person name="Hildebrand F."/>
            <person name="Pallen M.J."/>
        </authorList>
    </citation>
    <scope>NUCLEOTIDE SEQUENCE [LARGE SCALE GENOMIC DNA]</scope>
    <source>
        <strain evidence="2 3">Sa2BVA9</strain>
    </source>
</reference>
<keyword evidence="1" id="KW-0732">Signal</keyword>
<comment type="caution">
    <text evidence="2">The sequence shown here is derived from an EMBL/GenBank/DDBJ whole genome shotgun (WGS) entry which is preliminary data.</text>
</comment>
<protein>
    <submittedName>
        <fullName evidence="2">Uncharacterized protein</fullName>
    </submittedName>
</protein>
<proteinExistence type="predicted"/>
<organism evidence="2 3">
    <name type="scientific">Paenibacillus gallinarum</name>
    <dbReference type="NCBI Taxonomy" id="2762232"/>
    <lineage>
        <taxon>Bacteria</taxon>
        <taxon>Bacillati</taxon>
        <taxon>Bacillota</taxon>
        <taxon>Bacilli</taxon>
        <taxon>Bacillales</taxon>
        <taxon>Paenibacillaceae</taxon>
        <taxon>Paenibacillus</taxon>
    </lineage>
</organism>
<dbReference type="RefSeq" id="WP_191797550.1">
    <property type="nucleotide sequence ID" value="NZ_JACSQL010000001.1"/>
</dbReference>
<dbReference type="EMBL" id="JACSQL010000001">
    <property type="protein sequence ID" value="MBD7966742.1"/>
    <property type="molecule type" value="Genomic_DNA"/>
</dbReference>
<feature type="signal peptide" evidence="1">
    <location>
        <begin position="1"/>
        <end position="23"/>
    </location>
</feature>
<dbReference type="Proteomes" id="UP000608071">
    <property type="component" value="Unassembled WGS sequence"/>
</dbReference>
<gene>
    <name evidence="2" type="ORF">H9647_01575</name>
</gene>
<name>A0ABR8STC2_9BACL</name>
<sequence length="199" mass="22624">MNKKKIAIIICVLLGLQVLSSYTQNWHLTASGAIPGNHKIIISQDTVYGNAAIYEDTMNNTFGAVKLRKKLGLFYEFGGHAVKESPDRDMPFQAVGFENDVEEDDSYVVGVKVNRDSNITSVSLGYHKKITDYNEPYEFSMKDIEAHPDKYLVEEVKDGYALFVMDEYTHEGWTIRGFDKEGNMVADKLFSAQPRYTNW</sequence>
<evidence type="ECO:0000313" key="3">
    <source>
        <dbReference type="Proteomes" id="UP000608071"/>
    </source>
</evidence>
<feature type="chain" id="PRO_5045203896" evidence="1">
    <location>
        <begin position="24"/>
        <end position="199"/>
    </location>
</feature>
<keyword evidence="3" id="KW-1185">Reference proteome</keyword>
<accession>A0ABR8STC2</accession>
<evidence type="ECO:0000256" key="1">
    <source>
        <dbReference type="SAM" id="SignalP"/>
    </source>
</evidence>
<evidence type="ECO:0000313" key="2">
    <source>
        <dbReference type="EMBL" id="MBD7966742.1"/>
    </source>
</evidence>